<name>A0A3P7JRD2_LITSI</name>
<feature type="chain" id="PRO_5018101149" evidence="1">
    <location>
        <begin position="17"/>
        <end position="150"/>
    </location>
</feature>
<proteinExistence type="predicted"/>
<sequence>MAMLGLKSLLVYLILPDDQRLFASNYNRETIDDNQTGEEFLEEILRRLKCKEYSEVYGLIIAASDGIIMSVYRELFRAIFDEYDDDFNESGVSDSNLENTLVLLKSYGTTKNKLSVVLECSDRANSWKAFIMLGSFMEEIMPEMEDLSEQ</sequence>
<protein>
    <submittedName>
        <fullName evidence="2">Uncharacterized protein</fullName>
    </submittedName>
</protein>
<feature type="signal peptide" evidence="1">
    <location>
        <begin position="1"/>
        <end position="16"/>
    </location>
</feature>
<reference evidence="2 3" key="1">
    <citation type="submission" date="2018-08" db="EMBL/GenBank/DDBJ databases">
        <authorList>
            <person name="Laetsch R D."/>
            <person name="Stevens L."/>
            <person name="Kumar S."/>
            <person name="Blaxter L. M."/>
        </authorList>
    </citation>
    <scope>NUCLEOTIDE SEQUENCE [LARGE SCALE GENOMIC DNA]</scope>
</reference>
<evidence type="ECO:0000313" key="2">
    <source>
        <dbReference type="EMBL" id="VDM93424.1"/>
    </source>
</evidence>
<dbReference type="OrthoDB" id="10343075at2759"/>
<dbReference type="AlphaFoldDB" id="A0A3P7JRD2"/>
<gene>
    <name evidence="2" type="ORF">NLS_LOCUS10169</name>
</gene>
<keyword evidence="3" id="KW-1185">Reference proteome</keyword>
<dbReference type="Proteomes" id="UP000277928">
    <property type="component" value="Unassembled WGS sequence"/>
</dbReference>
<keyword evidence="1" id="KW-0732">Signal</keyword>
<evidence type="ECO:0000256" key="1">
    <source>
        <dbReference type="SAM" id="SignalP"/>
    </source>
</evidence>
<evidence type="ECO:0000313" key="3">
    <source>
        <dbReference type="Proteomes" id="UP000277928"/>
    </source>
</evidence>
<organism evidence="2 3">
    <name type="scientific">Litomosoides sigmodontis</name>
    <name type="common">Filarial nematode worm</name>
    <dbReference type="NCBI Taxonomy" id="42156"/>
    <lineage>
        <taxon>Eukaryota</taxon>
        <taxon>Metazoa</taxon>
        <taxon>Ecdysozoa</taxon>
        <taxon>Nematoda</taxon>
        <taxon>Chromadorea</taxon>
        <taxon>Rhabditida</taxon>
        <taxon>Spirurina</taxon>
        <taxon>Spiruromorpha</taxon>
        <taxon>Filarioidea</taxon>
        <taxon>Onchocercidae</taxon>
        <taxon>Litomosoides</taxon>
    </lineage>
</organism>
<accession>A0A3P7JRD2</accession>
<dbReference type="EMBL" id="UYRX01002670">
    <property type="protein sequence ID" value="VDM93424.1"/>
    <property type="molecule type" value="Genomic_DNA"/>
</dbReference>